<evidence type="ECO:0000256" key="17">
    <source>
        <dbReference type="HAMAP-Rule" id="MF_00109"/>
    </source>
</evidence>
<proteinExistence type="inferred from homology"/>
<evidence type="ECO:0000256" key="13">
    <source>
        <dbReference type="ARBA" id="ARBA00022840"/>
    </source>
</evidence>
<evidence type="ECO:0000256" key="4">
    <source>
        <dbReference type="ARBA" id="ARBA00006997"/>
    </source>
</evidence>
<accession>D4ZDR7</accession>
<comment type="subcellular location">
    <subcellularLocation>
        <location evidence="2 17">Cytoplasm</location>
    </subcellularLocation>
</comment>
<comment type="pathway">
    <text evidence="3 17">Metabolic intermediate biosynthesis; chorismate biosynthesis; chorismate from D-erythrose 4-phosphate and phosphoenolpyruvate: step 5/7.</text>
</comment>
<dbReference type="InterPro" id="IPR031322">
    <property type="entry name" value="Shikimate/glucono_kinase"/>
</dbReference>
<comment type="subunit">
    <text evidence="5 17">Monomer.</text>
</comment>
<dbReference type="CDD" id="cd00464">
    <property type="entry name" value="SK"/>
    <property type="match status" value="1"/>
</dbReference>
<comment type="cofactor">
    <cofactor evidence="17">
        <name>Mg(2+)</name>
        <dbReference type="ChEBI" id="CHEBI:18420"/>
    </cofactor>
    <text evidence="17">Binds 1 Mg(2+) ion per subunit.</text>
</comment>
<evidence type="ECO:0000256" key="15">
    <source>
        <dbReference type="ARBA" id="ARBA00023141"/>
    </source>
</evidence>
<dbReference type="GO" id="GO:0004765">
    <property type="term" value="F:shikimate kinase activity"/>
    <property type="evidence" value="ECO:0007669"/>
    <property type="project" value="UniProtKB-UniRule"/>
</dbReference>
<feature type="binding site" evidence="17">
    <location>
        <position position="36"/>
    </location>
    <ligand>
        <name>substrate</name>
    </ligand>
</feature>
<evidence type="ECO:0000256" key="10">
    <source>
        <dbReference type="ARBA" id="ARBA00022723"/>
    </source>
</evidence>
<dbReference type="Pfam" id="PF01202">
    <property type="entry name" value="SKI"/>
    <property type="match status" value="1"/>
</dbReference>
<keyword evidence="14 17" id="KW-0460">Magnesium</keyword>
<feature type="binding site" evidence="17">
    <location>
        <position position="82"/>
    </location>
    <ligand>
        <name>substrate</name>
    </ligand>
</feature>
<sequence>MAEKRNIFLVGPMGAGKSTIGRHLAQMLHLEFHDSDHEIEKRTGADIAWVFDVEGEEGFRVRETQVVADLTEKQGIVLATGGGSIQSKEIRNNLSARGIVVYLETTIDKQVARTQRDKRRPLLQVDDPREVLESLAAARNPLYEEIADVIVKTDEQSAKVVANQIIEQLGF</sequence>
<comment type="similarity">
    <text evidence="4 17">Belongs to the shikimate kinase family.</text>
</comment>
<dbReference type="EC" id="2.7.1.71" evidence="6 17"/>
<dbReference type="GO" id="GO:0009423">
    <property type="term" value="P:chorismate biosynthetic process"/>
    <property type="evidence" value="ECO:0007669"/>
    <property type="project" value="UniProtKB-UniRule"/>
</dbReference>
<dbReference type="Gene3D" id="3.40.50.300">
    <property type="entry name" value="P-loop containing nucleotide triphosphate hydrolases"/>
    <property type="match status" value="1"/>
</dbReference>
<keyword evidence="10 17" id="KW-0479">Metal-binding</keyword>
<dbReference type="Proteomes" id="UP000002350">
    <property type="component" value="Chromosome"/>
</dbReference>
<comment type="function">
    <text evidence="1 17">Catalyzes the specific phosphorylation of the 3-hydroxyl group of shikimic acid using ATP as a cosubstrate.</text>
</comment>
<dbReference type="OrthoDB" id="9800332at2"/>
<feature type="binding site" evidence="17">
    <location>
        <position position="156"/>
    </location>
    <ligand>
        <name>ATP</name>
        <dbReference type="ChEBI" id="CHEBI:30616"/>
    </ligand>
</feature>
<reference evidence="19" key="1">
    <citation type="journal article" date="2010" name="Mol. Biosyst.">
        <title>Complete genome sequence and comparative analysis of Shewanella violacea, a psychrophilic and piezophilic bacterium from deep sea floor sediments.</title>
        <authorList>
            <person name="Aono E."/>
            <person name="Baba T."/>
            <person name="Ara T."/>
            <person name="Nishi T."/>
            <person name="Nakamichi T."/>
            <person name="Inamoto E."/>
            <person name="Toyonaga H."/>
            <person name="Hasegawa M."/>
            <person name="Takai Y."/>
            <person name="Okumura Y."/>
            <person name="Baba M."/>
            <person name="Tomita M."/>
            <person name="Kato C."/>
            <person name="Oshima T."/>
            <person name="Nakasone K."/>
            <person name="Mori H."/>
        </authorList>
    </citation>
    <scope>NUCLEOTIDE SEQUENCE [LARGE SCALE GENOMIC DNA]</scope>
    <source>
        <strain evidence="19">JCM 10179 / CIP 106290 / LMG 19151 / DSS12</strain>
    </source>
</reference>
<evidence type="ECO:0000256" key="1">
    <source>
        <dbReference type="ARBA" id="ARBA00002641"/>
    </source>
</evidence>
<dbReference type="GO" id="GO:0005829">
    <property type="term" value="C:cytosol"/>
    <property type="evidence" value="ECO:0007669"/>
    <property type="project" value="TreeGrafter"/>
</dbReference>
<name>D4ZDR7_SHEVD</name>
<keyword evidence="7 17" id="KW-0963">Cytoplasm</keyword>
<dbReference type="InterPro" id="IPR027417">
    <property type="entry name" value="P-loop_NTPase"/>
</dbReference>
<keyword evidence="12 17" id="KW-0418">Kinase</keyword>
<dbReference type="GO" id="GO:0009073">
    <property type="term" value="P:aromatic amino acid family biosynthetic process"/>
    <property type="evidence" value="ECO:0007669"/>
    <property type="project" value="UniProtKB-KW"/>
</dbReference>
<gene>
    <name evidence="17 18" type="primary">aroK</name>
    <name evidence="18" type="ordered locus">SVI_4007</name>
</gene>
<evidence type="ECO:0000256" key="16">
    <source>
        <dbReference type="ARBA" id="ARBA00048567"/>
    </source>
</evidence>
<keyword evidence="8 17" id="KW-0028">Amino-acid biosynthesis</keyword>
<evidence type="ECO:0000256" key="3">
    <source>
        <dbReference type="ARBA" id="ARBA00004842"/>
    </source>
</evidence>
<dbReference type="NCBIfam" id="NF003456">
    <property type="entry name" value="PRK05057.1"/>
    <property type="match status" value="1"/>
</dbReference>
<evidence type="ECO:0000256" key="11">
    <source>
        <dbReference type="ARBA" id="ARBA00022741"/>
    </source>
</evidence>
<feature type="binding site" evidence="17">
    <location>
        <begin position="14"/>
        <end position="19"/>
    </location>
    <ligand>
        <name>ATP</name>
        <dbReference type="ChEBI" id="CHEBI:30616"/>
    </ligand>
</feature>
<keyword evidence="13 17" id="KW-0067">ATP-binding</keyword>
<evidence type="ECO:0000256" key="2">
    <source>
        <dbReference type="ARBA" id="ARBA00004496"/>
    </source>
</evidence>
<evidence type="ECO:0000256" key="5">
    <source>
        <dbReference type="ARBA" id="ARBA00011245"/>
    </source>
</evidence>
<dbReference type="PROSITE" id="PS01128">
    <property type="entry name" value="SHIKIMATE_KINASE"/>
    <property type="match status" value="1"/>
</dbReference>
<dbReference type="HOGENOM" id="CLU_057607_2_2_6"/>
<dbReference type="UniPathway" id="UPA00053">
    <property type="reaction ID" value="UER00088"/>
</dbReference>
<keyword evidence="9 17" id="KW-0808">Transferase</keyword>
<dbReference type="FunFam" id="3.40.50.300:FF:000099">
    <property type="entry name" value="Shikimate kinase 1"/>
    <property type="match status" value="1"/>
</dbReference>
<dbReference type="GO" id="GO:0005524">
    <property type="term" value="F:ATP binding"/>
    <property type="evidence" value="ECO:0007669"/>
    <property type="project" value="UniProtKB-UniRule"/>
</dbReference>
<feature type="binding site" evidence="17">
    <location>
        <position position="120"/>
    </location>
    <ligand>
        <name>ATP</name>
        <dbReference type="ChEBI" id="CHEBI:30616"/>
    </ligand>
</feature>
<dbReference type="RefSeq" id="WP_013053269.1">
    <property type="nucleotide sequence ID" value="NC_014012.1"/>
</dbReference>
<dbReference type="GO" id="GO:0000287">
    <property type="term" value="F:magnesium ion binding"/>
    <property type="evidence" value="ECO:0007669"/>
    <property type="project" value="UniProtKB-UniRule"/>
</dbReference>
<feature type="binding site" evidence="17">
    <location>
        <position position="139"/>
    </location>
    <ligand>
        <name>substrate</name>
    </ligand>
</feature>
<evidence type="ECO:0000256" key="8">
    <source>
        <dbReference type="ARBA" id="ARBA00022605"/>
    </source>
</evidence>
<evidence type="ECO:0000256" key="14">
    <source>
        <dbReference type="ARBA" id="ARBA00022842"/>
    </source>
</evidence>
<evidence type="ECO:0000256" key="9">
    <source>
        <dbReference type="ARBA" id="ARBA00022679"/>
    </source>
</evidence>
<organism evidence="18 19">
    <name type="scientific">Shewanella violacea (strain JCM 10179 / CIP 106290 / LMG 19151 / DSS12)</name>
    <dbReference type="NCBI Taxonomy" id="637905"/>
    <lineage>
        <taxon>Bacteria</taxon>
        <taxon>Pseudomonadati</taxon>
        <taxon>Pseudomonadota</taxon>
        <taxon>Gammaproteobacteria</taxon>
        <taxon>Alteromonadales</taxon>
        <taxon>Shewanellaceae</taxon>
        <taxon>Shewanella</taxon>
    </lineage>
</organism>
<dbReference type="PRINTS" id="PR01100">
    <property type="entry name" value="SHIKIMTKNASE"/>
</dbReference>
<protein>
    <recommendedName>
        <fullName evidence="6 17">Shikimate kinase</fullName>
        <shortName evidence="17">SK</shortName>
        <ecNumber evidence="6 17">2.7.1.71</ecNumber>
    </recommendedName>
</protein>
<keyword evidence="11 17" id="KW-0547">Nucleotide-binding</keyword>
<dbReference type="HAMAP" id="MF_00109">
    <property type="entry name" value="Shikimate_kinase"/>
    <property type="match status" value="1"/>
</dbReference>
<evidence type="ECO:0000256" key="12">
    <source>
        <dbReference type="ARBA" id="ARBA00022777"/>
    </source>
</evidence>
<dbReference type="InterPro" id="IPR023000">
    <property type="entry name" value="Shikimate_kinase_CS"/>
</dbReference>
<evidence type="ECO:0000256" key="7">
    <source>
        <dbReference type="ARBA" id="ARBA00022490"/>
    </source>
</evidence>
<dbReference type="eggNOG" id="COG0703">
    <property type="taxonomic scope" value="Bacteria"/>
</dbReference>
<dbReference type="PANTHER" id="PTHR21087:SF16">
    <property type="entry name" value="SHIKIMATE KINASE 1, CHLOROPLASTIC"/>
    <property type="match status" value="1"/>
</dbReference>
<dbReference type="AlphaFoldDB" id="D4ZDR7"/>
<dbReference type="GO" id="GO:0008652">
    <property type="term" value="P:amino acid biosynthetic process"/>
    <property type="evidence" value="ECO:0007669"/>
    <property type="project" value="UniProtKB-KW"/>
</dbReference>
<evidence type="ECO:0000313" key="18">
    <source>
        <dbReference type="EMBL" id="BAJ03978.1"/>
    </source>
</evidence>
<dbReference type="SUPFAM" id="SSF52540">
    <property type="entry name" value="P-loop containing nucleoside triphosphate hydrolases"/>
    <property type="match status" value="1"/>
</dbReference>
<keyword evidence="19" id="KW-1185">Reference proteome</keyword>
<dbReference type="KEGG" id="svo:SVI_4007"/>
<feature type="binding site" evidence="17">
    <location>
        <position position="60"/>
    </location>
    <ligand>
        <name>substrate</name>
    </ligand>
</feature>
<feature type="binding site" evidence="17">
    <location>
        <position position="18"/>
    </location>
    <ligand>
        <name>Mg(2+)</name>
        <dbReference type="ChEBI" id="CHEBI:18420"/>
    </ligand>
</feature>
<comment type="catalytic activity">
    <reaction evidence="16 17">
        <text>shikimate + ATP = 3-phosphoshikimate + ADP + H(+)</text>
        <dbReference type="Rhea" id="RHEA:13121"/>
        <dbReference type="ChEBI" id="CHEBI:15378"/>
        <dbReference type="ChEBI" id="CHEBI:30616"/>
        <dbReference type="ChEBI" id="CHEBI:36208"/>
        <dbReference type="ChEBI" id="CHEBI:145989"/>
        <dbReference type="ChEBI" id="CHEBI:456216"/>
        <dbReference type="EC" id="2.7.1.71"/>
    </reaction>
</comment>
<dbReference type="PANTHER" id="PTHR21087">
    <property type="entry name" value="SHIKIMATE KINASE"/>
    <property type="match status" value="1"/>
</dbReference>
<evidence type="ECO:0000256" key="6">
    <source>
        <dbReference type="ARBA" id="ARBA00012154"/>
    </source>
</evidence>
<evidence type="ECO:0000313" key="19">
    <source>
        <dbReference type="Proteomes" id="UP000002350"/>
    </source>
</evidence>
<dbReference type="EMBL" id="AP011177">
    <property type="protein sequence ID" value="BAJ03978.1"/>
    <property type="molecule type" value="Genomic_DNA"/>
</dbReference>
<keyword evidence="15 17" id="KW-0057">Aromatic amino acid biosynthesis</keyword>
<dbReference type="InterPro" id="IPR000623">
    <property type="entry name" value="Shikimate_kinase/TSH1"/>
</dbReference>
<dbReference type="STRING" id="637905.SVI_4007"/>